<comment type="caution">
    <text evidence="3">The sequence shown here is derived from an EMBL/GenBank/DDBJ whole genome shotgun (WGS) entry which is preliminary data.</text>
</comment>
<reference evidence="3 4" key="1">
    <citation type="journal article" date="2017" name="Curr. Biol.">
        <title>Genome architecture and evolution of a unichromosomal asexual nematode.</title>
        <authorList>
            <person name="Fradin H."/>
            <person name="Zegar C."/>
            <person name="Gutwein M."/>
            <person name="Lucas J."/>
            <person name="Kovtun M."/>
            <person name="Corcoran D."/>
            <person name="Baugh L.R."/>
            <person name="Kiontke K."/>
            <person name="Gunsalus K."/>
            <person name="Fitch D.H."/>
            <person name="Piano F."/>
        </authorList>
    </citation>
    <scope>NUCLEOTIDE SEQUENCE [LARGE SCALE GENOMIC DNA]</scope>
    <source>
        <strain evidence="3">PF1309</strain>
    </source>
</reference>
<evidence type="ECO:0000259" key="2">
    <source>
        <dbReference type="Pfam" id="PF26288"/>
    </source>
</evidence>
<feature type="domain" description="Lin-66-like winged helix" evidence="2">
    <location>
        <begin position="180"/>
        <end position="262"/>
    </location>
</feature>
<dbReference type="AlphaFoldDB" id="A0A2A2LEW7"/>
<dbReference type="PANTHER" id="PTHR36949:SF1">
    <property type="entry name" value="ANAPHASE-PROMOTING COMPLEX SUBUNIT 1-RELATED"/>
    <property type="match status" value="1"/>
</dbReference>
<feature type="region of interest" description="Disordered" evidence="1">
    <location>
        <begin position="505"/>
        <end position="543"/>
    </location>
</feature>
<dbReference type="STRING" id="2018661.A0A2A2LEW7"/>
<dbReference type="InterPro" id="IPR058991">
    <property type="entry name" value="Lin-66-like_WHD"/>
</dbReference>
<keyword evidence="4" id="KW-1185">Reference proteome</keyword>
<organism evidence="3 4">
    <name type="scientific">Diploscapter pachys</name>
    <dbReference type="NCBI Taxonomy" id="2018661"/>
    <lineage>
        <taxon>Eukaryota</taxon>
        <taxon>Metazoa</taxon>
        <taxon>Ecdysozoa</taxon>
        <taxon>Nematoda</taxon>
        <taxon>Chromadorea</taxon>
        <taxon>Rhabditida</taxon>
        <taxon>Rhabditina</taxon>
        <taxon>Rhabditomorpha</taxon>
        <taxon>Rhabditoidea</taxon>
        <taxon>Rhabditidae</taxon>
        <taxon>Diploscapter</taxon>
    </lineage>
</organism>
<dbReference type="Pfam" id="PF26288">
    <property type="entry name" value="WHD_lin-66"/>
    <property type="match status" value="1"/>
</dbReference>
<proteinExistence type="predicted"/>
<dbReference type="OrthoDB" id="5789077at2759"/>
<gene>
    <name evidence="3" type="ORF">WR25_14625</name>
</gene>
<evidence type="ECO:0000313" key="4">
    <source>
        <dbReference type="Proteomes" id="UP000218231"/>
    </source>
</evidence>
<accession>A0A2A2LEW7</accession>
<evidence type="ECO:0000256" key="1">
    <source>
        <dbReference type="SAM" id="MobiDB-lite"/>
    </source>
</evidence>
<feature type="compositionally biased region" description="Low complexity" evidence="1">
    <location>
        <begin position="518"/>
        <end position="533"/>
    </location>
</feature>
<dbReference type="GO" id="GO:0005737">
    <property type="term" value="C:cytoplasm"/>
    <property type="evidence" value="ECO:0007669"/>
    <property type="project" value="TreeGrafter"/>
</dbReference>
<protein>
    <recommendedName>
        <fullName evidence="2">Lin-66-like winged helix domain-containing protein</fullName>
    </recommendedName>
</protein>
<dbReference type="PANTHER" id="PTHR36949">
    <property type="entry name" value="PROTEIN CBR-LIN-66"/>
    <property type="match status" value="1"/>
</dbReference>
<name>A0A2A2LEW7_9BILA</name>
<dbReference type="Proteomes" id="UP000218231">
    <property type="component" value="Unassembled WGS sequence"/>
</dbReference>
<dbReference type="GO" id="GO:0010629">
    <property type="term" value="P:negative regulation of gene expression"/>
    <property type="evidence" value="ECO:0007669"/>
    <property type="project" value="TreeGrafter"/>
</dbReference>
<dbReference type="EMBL" id="LIAE01006820">
    <property type="protein sequence ID" value="PAV84766.1"/>
    <property type="molecule type" value="Genomic_DNA"/>
</dbReference>
<evidence type="ECO:0000313" key="3">
    <source>
        <dbReference type="EMBL" id="PAV84766.1"/>
    </source>
</evidence>
<sequence length="575" mass="62487">MAFDLGGIFTQQTQPHTPLWPPIGPPYPGQLNGLGLMAANPAAAAALNGAAGLYGPPHAAPPTSAGHPLVAPPPPIEIPQPKAEIIQGTGTLTWLSAKAGLITCHNNTKMVISFQIKDFCDQQLTDLTSVLRVGFTLGFSAALNETNEYTATQVSPIFGPEAEHEFVNAQEVDLEKANPTPPNSKDAYSPALETKAIPALLNIFQRHGLTQIQLSSLHSQMSNCGDEELFRYVGTSSLKRRQFVERRTHIFRLTQDDAIALQNSAVYICVCRLASFLLRRGGATSIEALWEYFTSAEMPIEIRECLGIVTESRGMAARNEFLNLIQSHPWVFALFPNRVFVSVRRNLPHYDYPGFIKKNFPDLDVMRVAAQRYPMRAQLARSFSTHGGSMMGMPPQQQQPRHLMQGTQRPVSLWDNQPPLTQTTPSPSIDPWYFNNTPWANSPLERAVLDGTPTSMMPMNMGNSLFPKNMVSTATQTDEMKCICGCQCQQQPASIFSGVPSAQARRHTAGDPSIGSAGSVSPPSMDSVSPSGDCLSPPGTGISNGIGSAPEPIRYYDPFGTDILAAGARLSSLRI</sequence>